<gene>
    <name evidence="4" type="ORF">COV74_07725</name>
</gene>
<evidence type="ECO:0000313" key="4">
    <source>
        <dbReference type="EMBL" id="PIQ85703.1"/>
    </source>
</evidence>
<dbReference type="PANTHER" id="PTHR47505:SF1">
    <property type="entry name" value="DNA UTILIZATION PROTEIN YHGH"/>
    <property type="match status" value="1"/>
</dbReference>
<organism evidence="4 5">
    <name type="scientific">Candidatus Abzuiibacterium crystallinum</name>
    <dbReference type="NCBI Taxonomy" id="1974748"/>
    <lineage>
        <taxon>Bacteria</taxon>
        <taxon>Pseudomonadati</taxon>
        <taxon>Candidatus Omnitrophota</taxon>
        <taxon>Candidatus Abzuiibacterium</taxon>
    </lineage>
</organism>
<dbReference type="Pfam" id="PF00156">
    <property type="entry name" value="Pribosyltran"/>
    <property type="match status" value="1"/>
</dbReference>
<dbReference type="Pfam" id="PF18912">
    <property type="entry name" value="DZR_2"/>
    <property type="match status" value="1"/>
</dbReference>
<reference evidence="4 5" key="1">
    <citation type="submission" date="2017-09" db="EMBL/GenBank/DDBJ databases">
        <title>Depth-based differentiation of microbial function through sediment-hosted aquifers and enrichment of novel symbionts in the deep terrestrial subsurface.</title>
        <authorList>
            <person name="Probst A.J."/>
            <person name="Ladd B."/>
            <person name="Jarett J.K."/>
            <person name="Geller-Mcgrath D.E."/>
            <person name="Sieber C.M."/>
            <person name="Emerson J.B."/>
            <person name="Anantharaman K."/>
            <person name="Thomas B.C."/>
            <person name="Malmstrom R."/>
            <person name="Stieglmeier M."/>
            <person name="Klingl A."/>
            <person name="Woyke T."/>
            <person name="Ryan C.M."/>
            <person name="Banfield J.F."/>
        </authorList>
    </citation>
    <scope>NUCLEOTIDE SEQUENCE [LARGE SCALE GENOMIC DNA]</scope>
    <source>
        <strain evidence="4">CG11_big_fil_rev_8_21_14_0_20_45_26</strain>
    </source>
</reference>
<accession>A0A2H0LMP1</accession>
<feature type="domain" description="Phosphoribosyltransferase" evidence="2">
    <location>
        <begin position="202"/>
        <end position="246"/>
    </location>
</feature>
<sequence length="251" mass="29389">MIDTALWHLELKNYWVTFLRFIFPANCLLCHQTLLLDEAVLCSSCFDHLPRLKHPQCQKCALEIPPYHHAATNVCQDCRNEKRFFDQGTAFYRYQDGMKTLMRAAKFNGMPWAFKVFKPDFQQTLTPLPIAQYDMIVPVPLDWWRVRQRDYNQAHLLAAYLERGGQTPRIRQALLRSRHRQPQSLLNREQRKENLRNLFRVDKKIPVHGKTILLVDDVVTTGATMNECARTLKQHGAKRVDFVALARTVTL</sequence>
<comment type="caution">
    <text evidence="4">The sequence shown here is derived from an EMBL/GenBank/DDBJ whole genome shotgun (WGS) entry which is preliminary data.</text>
</comment>
<dbReference type="EMBL" id="PCVY01000063">
    <property type="protein sequence ID" value="PIQ85703.1"/>
    <property type="molecule type" value="Genomic_DNA"/>
</dbReference>
<evidence type="ECO:0000313" key="5">
    <source>
        <dbReference type="Proteomes" id="UP000230859"/>
    </source>
</evidence>
<proteinExistence type="inferred from homology"/>
<dbReference type="AlphaFoldDB" id="A0A2H0LMP1"/>
<name>A0A2H0LMP1_9BACT</name>
<dbReference type="InterPro" id="IPR051910">
    <property type="entry name" value="ComF/GntX_DNA_util-trans"/>
</dbReference>
<dbReference type="InterPro" id="IPR029057">
    <property type="entry name" value="PRTase-like"/>
</dbReference>
<evidence type="ECO:0008006" key="6">
    <source>
        <dbReference type="Google" id="ProtNLM"/>
    </source>
</evidence>
<protein>
    <recommendedName>
        <fullName evidence="6">Amidophosphoribosyltransferase</fullName>
    </recommendedName>
</protein>
<dbReference type="SUPFAM" id="SSF53271">
    <property type="entry name" value="PRTase-like"/>
    <property type="match status" value="1"/>
</dbReference>
<dbReference type="InterPro" id="IPR000836">
    <property type="entry name" value="PRTase_dom"/>
</dbReference>
<evidence type="ECO:0000259" key="3">
    <source>
        <dbReference type="Pfam" id="PF18912"/>
    </source>
</evidence>
<dbReference type="Proteomes" id="UP000230859">
    <property type="component" value="Unassembled WGS sequence"/>
</dbReference>
<comment type="similarity">
    <text evidence="1">Belongs to the ComF/GntX family.</text>
</comment>
<dbReference type="PANTHER" id="PTHR47505">
    <property type="entry name" value="DNA UTILIZATION PROTEIN YHGH"/>
    <property type="match status" value="1"/>
</dbReference>
<evidence type="ECO:0000256" key="1">
    <source>
        <dbReference type="ARBA" id="ARBA00008007"/>
    </source>
</evidence>
<dbReference type="CDD" id="cd06223">
    <property type="entry name" value="PRTases_typeI"/>
    <property type="match status" value="1"/>
</dbReference>
<dbReference type="InterPro" id="IPR044005">
    <property type="entry name" value="DZR_2"/>
</dbReference>
<feature type="domain" description="Double zinc ribbon" evidence="3">
    <location>
        <begin position="19"/>
        <end position="79"/>
    </location>
</feature>
<evidence type="ECO:0000259" key="2">
    <source>
        <dbReference type="Pfam" id="PF00156"/>
    </source>
</evidence>
<dbReference type="Gene3D" id="3.40.50.2020">
    <property type="match status" value="1"/>
</dbReference>